<reference evidence="3" key="1">
    <citation type="submission" date="2017-09" db="EMBL/GenBank/DDBJ databases">
        <authorList>
            <person name="Cho G.-S."/>
            <person name="Oguntoyinbo F.A."/>
            <person name="Cnockaert M."/>
            <person name="Kabisch J."/>
            <person name="Neve H."/>
            <person name="Bockelmann W."/>
            <person name="Wenning M."/>
            <person name="Franz C.M."/>
            <person name="Vandamme P."/>
        </authorList>
    </citation>
    <scope>NUCLEOTIDE SEQUENCE [LARGE SCALE GENOMIC DNA]</scope>
    <source>
        <strain evidence="3">MBT G8648</strain>
    </source>
</reference>
<proteinExistence type="predicted"/>
<sequence>MDNELKAIQDDLDSVLERLANYMGKESQVSEGIDPRTYSKQDYSKQDYSKQDAARAALSYLEVEGVTLEASLRVGRFREKRLNESHPEGTMLHQHANSEGEVSSLIEALRAMEDWLLTAWPPESCHLEILARAVNEWSSKRGRFIGESMGLPITSGRLDSNKDAKQMAVACVFALNKVNPKVYPIDVALFEFVGEQFGGMGERTVSRAFYNEDGKVAREVYEEVLSDPNLREALMPMALEMFGEALDDSHGKITYWKMAMDPCSWRVFPDAPRLRLSPDEEELLFAPIDLSETD</sequence>
<organism evidence="2 3">
    <name type="scientific">Vreelandella nigrificans</name>
    <dbReference type="NCBI Taxonomy" id="2042704"/>
    <lineage>
        <taxon>Bacteria</taxon>
        <taxon>Pseudomonadati</taxon>
        <taxon>Pseudomonadota</taxon>
        <taxon>Gammaproteobacteria</taxon>
        <taxon>Oceanospirillales</taxon>
        <taxon>Halomonadaceae</taxon>
        <taxon>Vreelandella</taxon>
    </lineage>
</organism>
<dbReference type="OrthoDB" id="6163999at2"/>
<accession>A0A2A4HUB7</accession>
<dbReference type="Proteomes" id="UP000218677">
    <property type="component" value="Unassembled WGS sequence"/>
</dbReference>
<keyword evidence="3" id="KW-1185">Reference proteome</keyword>
<dbReference type="RefSeq" id="WP_096650082.1">
    <property type="nucleotide sequence ID" value="NZ_NWUX01000001.1"/>
</dbReference>
<name>A0A2A4HUB7_9GAMM</name>
<feature type="compositionally biased region" description="Basic and acidic residues" evidence="1">
    <location>
        <begin position="33"/>
        <end position="45"/>
    </location>
</feature>
<evidence type="ECO:0000313" key="2">
    <source>
        <dbReference type="EMBL" id="PCF97664.1"/>
    </source>
</evidence>
<gene>
    <name evidence="2" type="ORF">CPA45_02765</name>
</gene>
<dbReference type="EMBL" id="NWUX01000001">
    <property type="protein sequence ID" value="PCF97664.1"/>
    <property type="molecule type" value="Genomic_DNA"/>
</dbReference>
<dbReference type="AlphaFoldDB" id="A0A2A4HUB7"/>
<comment type="caution">
    <text evidence="2">The sequence shown here is derived from an EMBL/GenBank/DDBJ whole genome shotgun (WGS) entry which is preliminary data.</text>
</comment>
<evidence type="ECO:0000313" key="3">
    <source>
        <dbReference type="Proteomes" id="UP000218677"/>
    </source>
</evidence>
<evidence type="ECO:0000256" key="1">
    <source>
        <dbReference type="SAM" id="MobiDB-lite"/>
    </source>
</evidence>
<feature type="region of interest" description="Disordered" evidence="1">
    <location>
        <begin position="26"/>
        <end position="45"/>
    </location>
</feature>
<protein>
    <submittedName>
        <fullName evidence="2">Uncharacterized protein</fullName>
    </submittedName>
</protein>